<keyword evidence="2" id="KW-1185">Reference proteome</keyword>
<protein>
    <submittedName>
        <fullName evidence="1">Uncharacterized protein</fullName>
    </submittedName>
</protein>
<dbReference type="Proteomes" id="UP000540556">
    <property type="component" value="Unassembled WGS sequence"/>
</dbReference>
<comment type="caution">
    <text evidence="1">The sequence shown here is derived from an EMBL/GenBank/DDBJ whole genome shotgun (WGS) entry which is preliminary data.</text>
</comment>
<organism evidence="1 2">
    <name type="scientific">Gluconacetobacter takamatsuzukensis</name>
    <dbReference type="NCBI Taxonomy" id="1286190"/>
    <lineage>
        <taxon>Bacteria</taxon>
        <taxon>Pseudomonadati</taxon>
        <taxon>Pseudomonadota</taxon>
        <taxon>Alphaproteobacteria</taxon>
        <taxon>Acetobacterales</taxon>
        <taxon>Acetobacteraceae</taxon>
        <taxon>Gluconacetobacter</taxon>
    </lineage>
</organism>
<evidence type="ECO:0000313" key="2">
    <source>
        <dbReference type="Proteomes" id="UP000540556"/>
    </source>
</evidence>
<name>A0A7W4KF31_9PROT</name>
<sequence>MLASCILLEDVGLIGVQGAAIFTGRCAVFTDRSSVDGGVGTVVLIA</sequence>
<dbReference type="RefSeq" id="WP_182950275.1">
    <property type="nucleotide sequence ID" value="NZ_JABEQK010000009.1"/>
</dbReference>
<gene>
    <name evidence="1" type="ORF">HLH27_11975</name>
</gene>
<accession>A0A7W4KF31</accession>
<dbReference type="EMBL" id="JABEQK010000009">
    <property type="protein sequence ID" value="MBB2205728.1"/>
    <property type="molecule type" value="Genomic_DNA"/>
</dbReference>
<proteinExistence type="predicted"/>
<reference evidence="1 2" key="1">
    <citation type="submission" date="2020-04" db="EMBL/GenBank/DDBJ databases">
        <title>Description of novel Gluconacetobacter.</title>
        <authorList>
            <person name="Sombolestani A."/>
        </authorList>
    </citation>
    <scope>NUCLEOTIDE SEQUENCE [LARGE SCALE GENOMIC DNA]</scope>
    <source>
        <strain evidence="1 2">LMG 27800</strain>
    </source>
</reference>
<dbReference type="AlphaFoldDB" id="A0A7W4KF31"/>
<evidence type="ECO:0000313" key="1">
    <source>
        <dbReference type="EMBL" id="MBB2205728.1"/>
    </source>
</evidence>